<dbReference type="AlphaFoldDB" id="A0A075LLJ7"/>
<evidence type="ECO:0000313" key="4">
    <source>
        <dbReference type="Proteomes" id="UP000199735"/>
    </source>
</evidence>
<dbReference type="GO" id="GO:0003887">
    <property type="term" value="F:DNA-directed DNA polymerase activity"/>
    <property type="evidence" value="ECO:0007669"/>
    <property type="project" value="UniProtKB-EC"/>
</dbReference>
<organism evidence="1 3">
    <name type="scientific">Terribacillus saccharophilus</name>
    <dbReference type="NCBI Taxonomy" id="361277"/>
    <lineage>
        <taxon>Bacteria</taxon>
        <taxon>Bacillati</taxon>
        <taxon>Bacillota</taxon>
        <taxon>Bacilli</taxon>
        <taxon>Bacillales</taxon>
        <taxon>Bacillaceae</taxon>
        <taxon>Terribacillus</taxon>
    </lineage>
</organism>
<dbReference type="FunFam" id="3.40.50.300:FF:001255">
    <property type="entry name" value="DNA polymerase III subunit delta"/>
    <property type="match status" value="1"/>
</dbReference>
<protein>
    <submittedName>
        <fullName evidence="1">DNA polymerase III subunit delta</fullName>
        <ecNumber evidence="1">2.7.7.7</ecNumber>
    </submittedName>
    <submittedName>
        <fullName evidence="2">DNA polymerase III, delta prime subunit</fullName>
    </submittedName>
</protein>
<dbReference type="HOGENOM" id="CLU_006229_4_5_9"/>
<dbReference type="Pfam" id="PF13177">
    <property type="entry name" value="DNA_pol3_delta2"/>
    <property type="match status" value="1"/>
</dbReference>
<dbReference type="Proteomes" id="UP000027980">
    <property type="component" value="Chromosome"/>
</dbReference>
<keyword evidence="1" id="KW-0548">Nucleotidyltransferase</keyword>
<dbReference type="GO" id="GO:0006261">
    <property type="term" value="P:DNA-templated DNA replication"/>
    <property type="evidence" value="ECO:0007669"/>
    <property type="project" value="TreeGrafter"/>
</dbReference>
<dbReference type="Gene3D" id="3.40.50.300">
    <property type="entry name" value="P-loop containing nucleotide triphosphate hydrolases"/>
    <property type="match status" value="1"/>
</dbReference>
<proteinExistence type="predicted"/>
<accession>A0A075LLJ7</accession>
<dbReference type="InterPro" id="IPR050238">
    <property type="entry name" value="DNA_Rep/Repair_Clamp_Loader"/>
</dbReference>
<dbReference type="PANTHER" id="PTHR11669">
    <property type="entry name" value="REPLICATION FACTOR C / DNA POLYMERASE III GAMMA-TAU SUBUNIT"/>
    <property type="match status" value="1"/>
</dbReference>
<dbReference type="GeneID" id="34220184"/>
<evidence type="ECO:0000313" key="1">
    <source>
        <dbReference type="EMBL" id="AIF67204.1"/>
    </source>
</evidence>
<sequence>MLNWAEMSIKQPVVSKMLVNSLKRDRISHAYIFQGSRGTGKSALSRLFAKSIFCKNLKDAEPCNACKDCRRIDSGNHPDLHWIIPDGASIKNDQILQLQKEFSYTGMESDRKVYVMEDADKMTANASNRLLKFLEEPGAHTTAILLTENSQALLQTIQSRCQILALQPLHEGQFEELLISEGLPQSSARLLSQLTQNYEEAMEISGQEWFAKARKLVVQLVEVLETRPNEALLFIHSQWMPVMKDRELQQLALHLLLLWFKDIIYLYADRPDSIIYIQEKDRLENSLRHWTRQRATDSLQSVMEAKRQLDQNVHPALVMEKLTLQMQR</sequence>
<dbReference type="NCBIfam" id="TIGR00678">
    <property type="entry name" value="holB"/>
    <property type="match status" value="1"/>
</dbReference>
<evidence type="ECO:0000313" key="2">
    <source>
        <dbReference type="EMBL" id="SEO20562.1"/>
    </source>
</evidence>
<dbReference type="SUPFAM" id="SSF52540">
    <property type="entry name" value="P-loop containing nucleoside triphosphate hydrolases"/>
    <property type="match status" value="1"/>
</dbReference>
<accession>A0AAX2EKJ9</accession>
<dbReference type="EC" id="2.7.7.7" evidence="1"/>
<dbReference type="OrthoDB" id="9810148at2"/>
<name>A0A075LLJ7_9BACI</name>
<dbReference type="InterPro" id="IPR004622">
    <property type="entry name" value="DNA_pol_HolB"/>
</dbReference>
<dbReference type="Proteomes" id="UP000199735">
    <property type="component" value="Unassembled WGS sequence"/>
</dbReference>
<keyword evidence="1" id="KW-0808">Transferase</keyword>
<dbReference type="KEGG" id="tap:GZ22_11465"/>
<dbReference type="InterPro" id="IPR027417">
    <property type="entry name" value="P-loop_NTPase"/>
</dbReference>
<dbReference type="EMBL" id="FOCD01000009">
    <property type="protein sequence ID" value="SEO20562.1"/>
    <property type="molecule type" value="Genomic_DNA"/>
</dbReference>
<dbReference type="PANTHER" id="PTHR11669:SF8">
    <property type="entry name" value="DNA POLYMERASE III SUBUNIT DELTA"/>
    <property type="match status" value="1"/>
</dbReference>
<evidence type="ECO:0000313" key="3">
    <source>
        <dbReference type="Proteomes" id="UP000027980"/>
    </source>
</evidence>
<dbReference type="NCBIfam" id="NF005972">
    <property type="entry name" value="PRK08058.1"/>
    <property type="match status" value="1"/>
</dbReference>
<reference evidence="1 3" key="1">
    <citation type="submission" date="2014-07" db="EMBL/GenBank/DDBJ databases">
        <title>Complete genome sequence of a moderately halophilic bacterium Terribacillus aidingensis MP602, isolated from Cryptomeria fortunei in Tianmu mountain in China.</title>
        <authorList>
            <person name="Wang Y."/>
            <person name="Lu P."/>
            <person name="Zhang L."/>
        </authorList>
    </citation>
    <scope>NUCLEOTIDE SEQUENCE [LARGE SCALE GENOMIC DNA]</scope>
    <source>
        <strain evidence="1 3">MP602</strain>
    </source>
</reference>
<dbReference type="EMBL" id="CP008876">
    <property type="protein sequence ID" value="AIF67204.1"/>
    <property type="molecule type" value="Genomic_DNA"/>
</dbReference>
<reference evidence="2 4" key="2">
    <citation type="submission" date="2016-10" db="EMBL/GenBank/DDBJ databases">
        <authorList>
            <person name="Varghese N."/>
            <person name="Submissions S."/>
        </authorList>
    </citation>
    <scope>NUCLEOTIDE SEQUENCE [LARGE SCALE GENOMIC DNA]</scope>
    <source>
        <strain evidence="2 4">DSM 21619</strain>
    </source>
</reference>
<dbReference type="GO" id="GO:0008408">
    <property type="term" value="F:3'-5' exonuclease activity"/>
    <property type="evidence" value="ECO:0007669"/>
    <property type="project" value="InterPro"/>
</dbReference>
<gene>
    <name evidence="1" type="ORF">GZ22_11465</name>
    <name evidence="2" type="ORF">SAMN04489762_3714</name>
</gene>
<dbReference type="RefSeq" id="WP_038562498.1">
    <property type="nucleotide sequence ID" value="NZ_CP008876.1"/>
</dbReference>